<feature type="compositionally biased region" description="Basic and acidic residues" evidence="4">
    <location>
        <begin position="597"/>
        <end position="608"/>
    </location>
</feature>
<feature type="compositionally biased region" description="Low complexity" evidence="4">
    <location>
        <begin position="119"/>
        <end position="137"/>
    </location>
</feature>
<dbReference type="InterPro" id="IPR002110">
    <property type="entry name" value="Ankyrin_rpt"/>
</dbReference>
<feature type="compositionally biased region" description="Basic and acidic residues" evidence="4">
    <location>
        <begin position="949"/>
        <end position="958"/>
    </location>
</feature>
<evidence type="ECO:0000256" key="2">
    <source>
        <dbReference type="PROSITE-ProRule" id="PRU00723"/>
    </source>
</evidence>
<accession>W7TJM0</accession>
<keyword evidence="2" id="KW-0863">Zinc-finger</keyword>
<feature type="coiled-coil region" evidence="3">
    <location>
        <begin position="207"/>
        <end position="246"/>
    </location>
</feature>
<feature type="domain" description="C3H1-type" evidence="5">
    <location>
        <begin position="1194"/>
        <end position="1222"/>
    </location>
</feature>
<dbReference type="PROSITE" id="PS50088">
    <property type="entry name" value="ANK_REPEAT"/>
    <property type="match status" value="1"/>
</dbReference>
<keyword evidence="2" id="KW-0479">Metal-binding</keyword>
<feature type="region of interest" description="Disordered" evidence="4">
    <location>
        <begin position="846"/>
        <end position="1036"/>
    </location>
</feature>
<keyword evidence="2" id="KW-0862">Zinc</keyword>
<organism evidence="6 7">
    <name type="scientific">Nannochloropsis gaditana</name>
    <dbReference type="NCBI Taxonomy" id="72520"/>
    <lineage>
        <taxon>Eukaryota</taxon>
        <taxon>Sar</taxon>
        <taxon>Stramenopiles</taxon>
        <taxon>Ochrophyta</taxon>
        <taxon>Eustigmatophyceae</taxon>
        <taxon>Eustigmatales</taxon>
        <taxon>Monodopsidaceae</taxon>
        <taxon>Nannochloropsis</taxon>
    </lineage>
</organism>
<dbReference type="InterPro" id="IPR000571">
    <property type="entry name" value="Znf_CCCH"/>
</dbReference>
<dbReference type="Proteomes" id="UP000019335">
    <property type="component" value="Chromosome 9"/>
</dbReference>
<feature type="compositionally biased region" description="Low complexity" evidence="4">
    <location>
        <begin position="656"/>
        <end position="665"/>
    </location>
</feature>
<gene>
    <name evidence="6" type="ORF">Naga_100093g16</name>
</gene>
<feature type="region of interest" description="Disordered" evidence="4">
    <location>
        <begin position="111"/>
        <end position="137"/>
    </location>
</feature>
<feature type="region of interest" description="Disordered" evidence="4">
    <location>
        <begin position="680"/>
        <end position="765"/>
    </location>
</feature>
<name>W7TJM0_9STRA</name>
<dbReference type="GO" id="GO:0008270">
    <property type="term" value="F:zinc ion binding"/>
    <property type="evidence" value="ECO:0007669"/>
    <property type="project" value="UniProtKB-KW"/>
</dbReference>
<proteinExistence type="predicted"/>
<dbReference type="Gene3D" id="1.25.40.20">
    <property type="entry name" value="Ankyrin repeat-containing domain"/>
    <property type="match status" value="1"/>
</dbReference>
<dbReference type="AlphaFoldDB" id="W7TJM0"/>
<dbReference type="EMBL" id="AZIL01000691">
    <property type="protein sequence ID" value="EWM26307.1"/>
    <property type="molecule type" value="Genomic_DNA"/>
</dbReference>
<dbReference type="PROSITE" id="PS50103">
    <property type="entry name" value="ZF_C3H1"/>
    <property type="match status" value="1"/>
</dbReference>
<feature type="compositionally biased region" description="Polar residues" evidence="4">
    <location>
        <begin position="714"/>
        <end position="724"/>
    </location>
</feature>
<feature type="compositionally biased region" description="Basic and acidic residues" evidence="4">
    <location>
        <begin position="626"/>
        <end position="648"/>
    </location>
</feature>
<feature type="zinc finger region" description="C3H1-type" evidence="2">
    <location>
        <begin position="1194"/>
        <end position="1222"/>
    </location>
</feature>
<protein>
    <submittedName>
        <fullName evidence="6">Zinc finger, CCCH-type</fullName>
    </submittedName>
</protein>
<comment type="caution">
    <text evidence="6">The sequence shown here is derived from an EMBL/GenBank/DDBJ whole genome shotgun (WGS) entry which is preliminary data.</text>
</comment>
<reference evidence="6 7" key="1">
    <citation type="journal article" date="2014" name="Mol. Plant">
        <title>Chromosome Scale Genome Assembly and Transcriptome Profiling of Nannochloropsis gaditana in Nitrogen Depletion.</title>
        <authorList>
            <person name="Corteggiani Carpinelli E."/>
            <person name="Telatin A."/>
            <person name="Vitulo N."/>
            <person name="Forcato C."/>
            <person name="D'Angelo M."/>
            <person name="Schiavon R."/>
            <person name="Vezzi A."/>
            <person name="Giacometti G.M."/>
            <person name="Morosinotto T."/>
            <person name="Valle G."/>
        </authorList>
    </citation>
    <scope>NUCLEOTIDE SEQUENCE [LARGE SCALE GENOMIC DNA]</scope>
    <source>
        <strain evidence="6 7">B-31</strain>
    </source>
</reference>
<keyword evidence="7" id="KW-1185">Reference proteome</keyword>
<feature type="region of interest" description="Disordered" evidence="4">
    <location>
        <begin position="1046"/>
        <end position="1065"/>
    </location>
</feature>
<dbReference type="OrthoDB" id="19014at2759"/>
<feature type="compositionally biased region" description="Low complexity" evidence="4">
    <location>
        <begin position="696"/>
        <end position="707"/>
    </location>
</feature>
<evidence type="ECO:0000256" key="4">
    <source>
        <dbReference type="SAM" id="MobiDB-lite"/>
    </source>
</evidence>
<evidence type="ECO:0000313" key="7">
    <source>
        <dbReference type="Proteomes" id="UP000019335"/>
    </source>
</evidence>
<evidence type="ECO:0000256" key="3">
    <source>
        <dbReference type="SAM" id="Coils"/>
    </source>
</evidence>
<dbReference type="GO" id="GO:0010468">
    <property type="term" value="P:regulation of gene expression"/>
    <property type="evidence" value="ECO:0007669"/>
    <property type="project" value="UniProtKB-ARBA"/>
</dbReference>
<dbReference type="PROSITE" id="PS50297">
    <property type="entry name" value="ANK_REP_REGION"/>
    <property type="match status" value="1"/>
</dbReference>
<feature type="compositionally biased region" description="Low complexity" evidence="4">
    <location>
        <begin position="903"/>
        <end position="924"/>
    </location>
</feature>
<feature type="compositionally biased region" description="Basic and acidic residues" evidence="4">
    <location>
        <begin position="853"/>
        <end position="870"/>
    </location>
</feature>
<feature type="region of interest" description="Disordered" evidence="4">
    <location>
        <begin position="1073"/>
        <end position="1104"/>
    </location>
</feature>
<evidence type="ECO:0000313" key="6">
    <source>
        <dbReference type="EMBL" id="EWM26307.1"/>
    </source>
</evidence>
<keyword evidence="1" id="KW-0040">ANK repeat</keyword>
<dbReference type="InterPro" id="IPR036770">
    <property type="entry name" value="Ankyrin_rpt-contain_sf"/>
</dbReference>
<feature type="repeat" description="ANK" evidence="1">
    <location>
        <begin position="455"/>
        <end position="481"/>
    </location>
</feature>
<evidence type="ECO:0000256" key="1">
    <source>
        <dbReference type="PROSITE-ProRule" id="PRU00023"/>
    </source>
</evidence>
<keyword evidence="3" id="KW-0175">Coiled coil</keyword>
<feature type="region of interest" description="Disordered" evidence="4">
    <location>
        <begin position="580"/>
        <end position="665"/>
    </location>
</feature>
<evidence type="ECO:0000259" key="5">
    <source>
        <dbReference type="PROSITE" id="PS50103"/>
    </source>
</evidence>
<sequence>MNEKEALALLDLPESPHPDEFSVRAAFKALALPYLALGEGDAQRHTRLWQLCRAYEVLMHINEDIEGVEGDEDLNSEEAEEEEEAYWFDEDGEVDELLRLHWQHCRRRRRDGQQASGDAEAQQPLPAAPALSAASTSLLPQPPSLPCMTSTGKCVVWVGGRPYFLAPDAGWGGRQGVASQAQAVGHKAVADDDEVRARRALAADDRQKRREELIAEEKARRARLQEKDARRRLKAEQRRREKEENGEAKLVTFEDAIQAARQGRFAHFLAMVETVRRKAAGNGWHGARTWQYGSTGGGADNSLHFYHDFLRSRDARRETLLHACVTPWRRLEPGAGGRRRQRPIFPRPGLEGGGLQLSLEAPEGGVAMEETAWQALLHELSESHRGRLHIAAFLLDTDATTGFALFDMSHDLDDQGRAVVHAIAEACDSLFLQLLLRHKARYPRFALDLNQLSALHLTPLHYAAVSAGIETVALLLSHGASPLMRVGGGVGGGVEEGGKGETPLEMVQSCLEGGAIEDDEEEEIIVTRVAGGHWGEGVETGREGGEASYGLESRRVRLQQVAAHLTAAAAARQLTLWQKKEEARERRRQRYSNATEAARRRREERIMNEHGQCGTETPKGPQIEGEVQRDSEAKMSHSSEEMGGKGEHGNSCPVESAATTTASAPSIPCTSVIGSTPNPTAVGAAGLTRPASTYCEPTTLEEPSTESQPPPSQAPVQESSTDAPASNILFLPTASCSLDPPALQDAKPTKRADPAKPTPPAIAEPVKALFKQAALEEKRRKKFEKFCAKIERKENQAMASEEAAVWASLRVEAAAKVKAAEKLLSEAQDAEKACISREARLKAALATEEVREEESCGRRLDDQGCTREGPEGQEATAHVSPQEMDGNAGTSSSIPAVLSATEVSSLSSQSSSILSSPSVPGLGSDKVLVFPQKGEHRDAPPLHSQAHSAVEKQRRGEDSASEAETMSRMAKTSSCQHLRSRQQEHPRQQTEPFGQQQQLRGDLGRTTSRDDVLETESTSSSISSKSDTHHQQHQQVLFHPHHNVATAKPMRSGPASAKPPQLHSDRRAKTLEGSNSVAKGVPLLQPGQVQKQVDHSAMMPSVKQGEEKPQSIAAPAALASPTSQCSQDTKTTIASGASYSDSGAHSITAIPAVKSAIKDTSVALPTTNSNLPVPPPTAVGNGRKYTAEKGSRNFVHSRKCRFFGKGAGCDGGSACLFRHDSGEKTNQKR</sequence>
<dbReference type="SUPFAM" id="SSF48403">
    <property type="entry name" value="Ankyrin repeat"/>
    <property type="match status" value="1"/>
</dbReference>